<reference evidence="3" key="1">
    <citation type="journal article" date="2019" name="Int. J. Syst. Evol. Microbiol.">
        <title>The Global Catalogue of Microorganisms (GCM) 10K type strain sequencing project: providing services to taxonomists for standard genome sequencing and annotation.</title>
        <authorList>
            <consortium name="The Broad Institute Genomics Platform"/>
            <consortium name="The Broad Institute Genome Sequencing Center for Infectious Disease"/>
            <person name="Wu L."/>
            <person name="Ma J."/>
        </authorList>
    </citation>
    <scope>NUCLEOTIDE SEQUENCE [LARGE SCALE GENOMIC DNA]</scope>
    <source>
        <strain evidence="3">JCM 4816</strain>
    </source>
</reference>
<evidence type="ECO:0000313" key="2">
    <source>
        <dbReference type="EMBL" id="GAA3494685.1"/>
    </source>
</evidence>
<proteinExistence type="predicted"/>
<accession>A0ABP6TIM2</accession>
<sequence>MSSSRTVGDVAAARDIGPEPTAAAPAARDSPGRPSGLVSRDLVVPAADRTGRRAGLSVVGPGPGRVLRTSGATAAPALDRAPHARRVFEESSGSPDVSVTRFTARRAGRVRRSGRGARP</sequence>
<comment type="caution">
    <text evidence="2">The sequence shown here is derived from an EMBL/GenBank/DDBJ whole genome shotgun (WGS) entry which is preliminary data.</text>
</comment>
<evidence type="ECO:0000256" key="1">
    <source>
        <dbReference type="SAM" id="MobiDB-lite"/>
    </source>
</evidence>
<evidence type="ECO:0000313" key="3">
    <source>
        <dbReference type="Proteomes" id="UP001501455"/>
    </source>
</evidence>
<feature type="region of interest" description="Disordered" evidence="1">
    <location>
        <begin position="85"/>
        <end position="119"/>
    </location>
</feature>
<protein>
    <submittedName>
        <fullName evidence="2">Uncharacterized protein</fullName>
    </submittedName>
</protein>
<dbReference type="EMBL" id="BAAAXF010000018">
    <property type="protein sequence ID" value="GAA3494685.1"/>
    <property type="molecule type" value="Genomic_DNA"/>
</dbReference>
<feature type="region of interest" description="Disordered" evidence="1">
    <location>
        <begin position="1"/>
        <end position="39"/>
    </location>
</feature>
<dbReference type="Proteomes" id="UP001501455">
    <property type="component" value="Unassembled WGS sequence"/>
</dbReference>
<organism evidence="2 3">
    <name type="scientific">Streptomyces prasinosporus</name>
    <dbReference type="NCBI Taxonomy" id="68256"/>
    <lineage>
        <taxon>Bacteria</taxon>
        <taxon>Bacillati</taxon>
        <taxon>Actinomycetota</taxon>
        <taxon>Actinomycetes</taxon>
        <taxon>Kitasatosporales</taxon>
        <taxon>Streptomycetaceae</taxon>
        <taxon>Streptomyces</taxon>
        <taxon>Streptomyces albogriseolus group</taxon>
    </lineage>
</organism>
<name>A0ABP6TIM2_9ACTN</name>
<feature type="compositionally biased region" description="Basic residues" evidence="1">
    <location>
        <begin position="103"/>
        <end position="119"/>
    </location>
</feature>
<gene>
    <name evidence="2" type="ORF">GCM10019016_017850</name>
</gene>
<keyword evidence="3" id="KW-1185">Reference proteome</keyword>
<feature type="compositionally biased region" description="Polar residues" evidence="1">
    <location>
        <begin position="91"/>
        <end position="101"/>
    </location>
</feature>